<dbReference type="SUPFAM" id="SSF50939">
    <property type="entry name" value="Sialidases"/>
    <property type="match status" value="1"/>
</dbReference>
<sequence>MSNNSWKQYGGISRMEEFNVINANTVVAEQFVSRSTRPIYQYLNGTFEVSGDLSAANNIITSTNFYCKSDITVDRNLYANEKLFFGSGKFEPITPDLPNDSTHAYLYGDASFVGVNIKQPNTIFHITSNVPEETNILTVESSNNYIRNILAQNKNDKGVVLDADDNSANIFFHVDSSTDKFNVSDANITYSIGGNLSSYSNYNNMYALENITLNSSGGYLLDTSGTTTFIDRNNANIRTDLSGNYDIHSSGNYTLTTKGSVEIHASGGFIEVDSSGGEIQMNSHQTNIQSYVNIAVPERGMSDELYGETLTVYDSSNVSFLPNVYDISRVLTGNTIVGVAKDASANTFMRLVTGEGLLGSAYGGGVFPNDTSRSVNMIGLNDANGNYVNNQIIINNNRKDKYMSSVGFNTFEPKSDQYTVDINGPVRISNGEIQTLEEINFEINSIYFSKTHPNHGIGIGTPSTLIDSNTNPRYDQFAVFTNDKGINWHISEKVYGNSDLNQTNVPFNSAYLYDSTYGFIVGEKSYAYYTNNGGLNWYRITFGDLLFRDQMTIVGGTYDNKLRLFIPYKYNNVATNQIDSATNQIRYFDIQIPNLSTTLNGQIYPIGSNEISLNINVKCSTFTASKVIFAGNGIAVFNINLIGSPSYFYQSNIYHDVYAIDNDTIIAVGNDVISYSQDGGINWSSFNISTETSMANNKYNISNIVLKSIHARNNKIVVVGEEGIFGYSDNGPAKENWKIVPDSMLNSSGISERINGKKNELMNVYMKDDESILITKIAEKQFNDVIDNSKDRPGLTKILHVFIPPLFNRLQNKILDICGNINIVGDMDILDGDLSVTNRLFANYIDSNDDGTFPNNKNLSIGENTQIINIGAVMPDFRKTGEYYIRDDSSYNFINIGAVQPDTDAKPYYIQMGNYLGTKNPDISQNKIVIGGATDDLVFGGGGFAIKSEAELLVTNKIVRVNNDTSNPNSSAEAGLYIYERYSDAVYDTEPDAGFVRISDDRKGFNFKPTIKNSHIVTLETEDMSLNFANPYSTEYGINDVQNGLLVLTKSQPETGGDYSITVKPVDLSNVFIRDSQTSTEEMQSILTKVSFNDNLLLNSRFYVQDKSFLNNDVFMNSRLFVEQDVSLNKRLFVQETTILNEDVSLNMRLFVEKDVSLNSRFYVKENTILGGDVSINQNLFVGKDLTIDGNLFVEQYKNETIINTTTTNYSLIVAEDLSLNGRMFVRDESYFEKDVSFNSNLYVAKKLGINIHDPTVSLDISTNDAMKLPTGTDAQRPTLDNNYYEGFIRFNNNLFYSETGAGDYAYEGSFGPDTWKPLGQHWKGVIDTDGDTYITAENSYGEDNDDLKFYTSNELRMTISQDGNFGFNSAPNSDISFNIHGYTNVDGSLNVTGFLTQDNVAVLNGTGSSVSVNARILGNHSGDDGMYIGYNQTSDNADIRFYTNDNLPKMVIKTSGDVSMNGNVTIEGDVSMNNDLYVTKLQSRTGTTINLGNHTISYKRLTDVPTEAANIESVPVGGIIMWTNPDNIPIGFYICDGGQYTPGVNPATGYDASNAGPVSTFRNLAGLEQPIPDLRSKFVIGYHENDPSFGTISATGGSNSITIDNLPSHTHESINDIKDENGNSTSLSLGDGNKAFSGAGGYNMGYGGNSYLTGNTGNNKAYYQPYYVVMFLIRFTTPLTSDVALYGRNVYHVPHRLGIGTTYPRGELEVAKDINRFTDDKLSTWHTDASNCQILLSGDGDDGAKDRFAIGVDHSEQNNGVNYAFLQAAHHNDDISNNIQRYYRNISLQPHGGKVGIGVTQPNEKVKLEVGGDISGGRLFVSELSTHRPDGAINLGSNTISFNNLRDVPSTAANVESIPVGGIVMWSDVNSIPQGFYVCDGGSQVWQGVNPPPNSLNEDGTTRTTPYTTFTNRNLIETPIPDLRSRFVIGYDPNDPSYNALFNTGGSTTFSANNLPSHSHYSVQNHTVDGTNYYLGQYNSVTTHASGGNYIGVGIPGTSIDNAYTTSTTGEGDPYSPPYITMLFIIRVKVPLTSDTQLYGKNVYYVPHRLGIGVQEPLGVMHIAKDVNPDDVNTTTNWHTDASNSQLILTGGVGSIHKRLALGVDTTGDYTFLQGANHPITVGGSIVSKALSLQPKGGNVGIGTTTPGCALDVSRNDAIRIPTGTTAERPTPTSSGHIGYIRFNTETSQFEGYNNSGAWQGLGGVIDVDQDTYILAESAPTADEDTLTFFTGGSQHMIINSSGNVGIGTTSPNEKLHVVGTLLISDGAGGGVLQGPDINHSIHFRTGNDGTADVLDFYEYGSIRYFTGGTIQNQTERMRITSDGNVGIGTTSPGNKLEVVGGATIKDGTYSTGQQERIDEVPMGLGSASVLTLTETSEYSHNPYHISNKITFNVLNSSSTNGVGAVIGAYKIGQDNFGSGLFFSTTNTTNETYFRMVINDNGNVGIGTTSPSEKLDVNGTVQATSFNATSDARLKDNITPVNNSLLKINQLQGVNFTWKKEDSTSLNAGLIAQDIEKVIPEVVTTLDNEMQQKSINYNGLIPYLIESVKTLSADKDNMQQEIDDLKIENEAIKERMKQYDEWFAQLLH</sequence>
<dbReference type="SUPFAM" id="SSF51161">
    <property type="entry name" value="Trimeric LpxA-like enzymes"/>
    <property type="match status" value="1"/>
</dbReference>
<accession>A0A6C0F849</accession>
<name>A0A6C0F849_9ZZZZ</name>
<keyword evidence="1" id="KW-0175">Coiled coil</keyword>
<evidence type="ECO:0000313" key="3">
    <source>
        <dbReference type="EMBL" id="QHT38006.1"/>
    </source>
</evidence>
<dbReference type="InterPro" id="IPR030392">
    <property type="entry name" value="S74_ICA"/>
</dbReference>
<dbReference type="InterPro" id="IPR036278">
    <property type="entry name" value="Sialidase_sf"/>
</dbReference>
<dbReference type="SUPFAM" id="SSF88874">
    <property type="entry name" value="Receptor-binding domain of short tail fibre protein gp12"/>
    <property type="match status" value="2"/>
</dbReference>
<dbReference type="Gene3D" id="2.160.10.10">
    <property type="entry name" value="Hexapeptide repeat proteins"/>
    <property type="match status" value="1"/>
</dbReference>
<dbReference type="EMBL" id="MN738823">
    <property type="protein sequence ID" value="QHT38006.1"/>
    <property type="molecule type" value="Genomic_DNA"/>
</dbReference>
<feature type="coiled-coil region" evidence="1">
    <location>
        <begin position="2549"/>
        <end position="2576"/>
    </location>
</feature>
<evidence type="ECO:0000259" key="2">
    <source>
        <dbReference type="PROSITE" id="PS51688"/>
    </source>
</evidence>
<feature type="domain" description="Peptidase S74" evidence="2">
    <location>
        <begin position="2471"/>
        <end position="2563"/>
    </location>
</feature>
<dbReference type="Pfam" id="PF13884">
    <property type="entry name" value="Peptidase_S74"/>
    <property type="match status" value="1"/>
</dbReference>
<dbReference type="PROSITE" id="PS51688">
    <property type="entry name" value="ICA"/>
    <property type="match status" value="1"/>
</dbReference>
<proteinExistence type="predicted"/>
<organism evidence="3">
    <name type="scientific">viral metagenome</name>
    <dbReference type="NCBI Taxonomy" id="1070528"/>
    <lineage>
        <taxon>unclassified sequences</taxon>
        <taxon>metagenomes</taxon>
        <taxon>organismal metagenomes</taxon>
    </lineage>
</organism>
<protein>
    <recommendedName>
        <fullName evidence="2">Peptidase S74 domain-containing protein</fullName>
    </recommendedName>
</protein>
<evidence type="ECO:0000256" key="1">
    <source>
        <dbReference type="SAM" id="Coils"/>
    </source>
</evidence>
<reference evidence="3" key="1">
    <citation type="journal article" date="2020" name="Nature">
        <title>Giant virus diversity and host interactions through global metagenomics.</title>
        <authorList>
            <person name="Schulz F."/>
            <person name="Roux S."/>
            <person name="Paez-Espino D."/>
            <person name="Jungbluth S."/>
            <person name="Walsh D.A."/>
            <person name="Denef V.J."/>
            <person name="McMahon K.D."/>
            <person name="Konstantinidis K.T."/>
            <person name="Eloe-Fadrosh E.A."/>
            <person name="Kyrpides N.C."/>
            <person name="Woyke T."/>
        </authorList>
    </citation>
    <scope>NUCLEOTIDE SEQUENCE</scope>
    <source>
        <strain evidence="3">GVMAG-S-ERX556049-19</strain>
    </source>
</reference>
<dbReference type="InterPro" id="IPR011004">
    <property type="entry name" value="Trimer_LpxA-like_sf"/>
</dbReference>